<sequence length="159" mass="17435">MRKVLIIGFVVLALISAFSFEISVFGGLELGGKNRPYVGARIGTLSAGISLMLEGYYPVASFEQLEEINIEEIQFVEIDPYLYLGIPLMGSLLYVGAAPIIIYDIKNTEFAMYQDIFHLKAGMRFGTGIIFFVEGIATMNTSFQLFDTYAVSAGVGIGF</sequence>
<dbReference type="Proteomes" id="UP000288947">
    <property type="component" value="Chromosome"/>
</dbReference>
<proteinExistence type="predicted"/>
<reference evidence="2 3" key="1">
    <citation type="submission" date="2018-01" db="EMBL/GenBank/DDBJ databases">
        <title>The whole genome sequencing and assembly of Fervidobacterium changbaicum CBS-1 strain.</title>
        <authorList>
            <person name="Kim J.-Y."/>
            <person name="Park M.-K."/>
            <person name="Yi H."/>
            <person name="Bahn Y.-S."/>
            <person name="Kim J.F."/>
            <person name="Lee D.-W."/>
        </authorList>
    </citation>
    <scope>NUCLEOTIDE SEQUENCE [LARGE SCALE GENOMIC DNA]</scope>
    <source>
        <strain evidence="2 3">CBS-1</strain>
    </source>
</reference>
<dbReference type="RefSeq" id="WP_033191302.1">
    <property type="nucleotide sequence ID" value="NZ_CP026721.1"/>
</dbReference>
<keyword evidence="1" id="KW-1133">Transmembrane helix</keyword>
<keyword evidence="1" id="KW-0812">Transmembrane</keyword>
<organism evidence="2 3">
    <name type="scientific">Fervidobacterium changbaicum</name>
    <dbReference type="NCBI Taxonomy" id="310769"/>
    <lineage>
        <taxon>Bacteria</taxon>
        <taxon>Thermotogati</taxon>
        <taxon>Thermotogota</taxon>
        <taxon>Thermotogae</taxon>
        <taxon>Thermotogales</taxon>
        <taxon>Fervidobacteriaceae</taxon>
        <taxon>Fervidobacterium</taxon>
    </lineage>
</organism>
<feature type="transmembrane region" description="Helical" evidence="1">
    <location>
        <begin position="81"/>
        <end position="103"/>
    </location>
</feature>
<dbReference type="AlphaFoldDB" id="A0AAE6CD27"/>
<protein>
    <submittedName>
        <fullName evidence="2">Uncharacterized protein</fullName>
    </submittedName>
</protein>
<gene>
    <name evidence="2" type="ORF">CBS1_01065</name>
</gene>
<evidence type="ECO:0000313" key="2">
    <source>
        <dbReference type="EMBL" id="QAV32470.1"/>
    </source>
</evidence>
<name>A0AAE6CD27_9BACT</name>
<evidence type="ECO:0000313" key="3">
    <source>
        <dbReference type="Proteomes" id="UP000288947"/>
    </source>
</evidence>
<dbReference type="EMBL" id="CP026721">
    <property type="protein sequence ID" value="QAV32470.1"/>
    <property type="molecule type" value="Genomic_DNA"/>
</dbReference>
<evidence type="ECO:0000256" key="1">
    <source>
        <dbReference type="SAM" id="Phobius"/>
    </source>
</evidence>
<keyword evidence="1" id="KW-0472">Membrane</keyword>
<accession>A0AAE6CD27</accession>
<keyword evidence="3" id="KW-1185">Reference proteome</keyword>